<comment type="similarity">
    <text evidence="2">Belongs to the alkaline phosphatase family.</text>
</comment>
<reference evidence="3 4" key="1">
    <citation type="submission" date="2023-01" db="EMBL/GenBank/DDBJ databases">
        <title>Vibrio sp. KJ40-1 sp.nov, isolated from marine algae.</title>
        <authorList>
            <person name="Butt M."/>
            <person name="Kim J.M.J."/>
            <person name="Jeon C.O.C."/>
        </authorList>
    </citation>
    <scope>NUCLEOTIDE SEQUENCE [LARGE SCALE GENOMIC DNA]</scope>
    <source>
        <strain evidence="3 4">KJ40-1</strain>
    </source>
</reference>
<sequence>MKGHHLALAISGLLVGLTGCSNTESSISTAVEVPQQNDAWYTEAQAAIAKAKVNMPIDKPAKNVILFVGDGMSVGTITAGRIFEGQRRGLLGEEYSLAMESLPHAALVKTYNTDMQIPDSAGTASAMVSGVKTKAGTISINDNVQRGFCNTALGNETTTAWELAAERGMSVGVVSTARLTHATPAVTYAHSADRNWEHDLPNIAKNQGCVDIATQFVSFDKGNGIQVAFGGGRREFLPVEVIDPEGKKGKRKDGRNLIEEWQAKYPEGQYVYDQAGFDNLDDNTTRAFGLFESSHMKYEADRRGDEPSLAEMTTKAIDILSKNEEGYVLMVEAGRIDHAHHEGNAKRALEDTIAYDDAIRAALENTNLEDTLIIVTADHAHTLVMNGYSTRGNNILGLSKSKGKFSQDEFGKKYTTLTYGNGPGAVKTERSDLTEQEVLALDYKQQSLVRLSSETHSGEDVAVFARGPQAYLFQGVVEQNYLYHVMNEALSLSK</sequence>
<dbReference type="Gene3D" id="3.40.720.10">
    <property type="entry name" value="Alkaline Phosphatase, subunit A"/>
    <property type="match status" value="1"/>
</dbReference>
<evidence type="ECO:0000256" key="1">
    <source>
        <dbReference type="ARBA" id="ARBA00022553"/>
    </source>
</evidence>
<dbReference type="InterPro" id="IPR017850">
    <property type="entry name" value="Alkaline_phosphatase_core_sf"/>
</dbReference>
<evidence type="ECO:0000256" key="2">
    <source>
        <dbReference type="RuleBase" id="RU003946"/>
    </source>
</evidence>
<dbReference type="PANTHER" id="PTHR11596">
    <property type="entry name" value="ALKALINE PHOSPHATASE"/>
    <property type="match status" value="1"/>
</dbReference>
<keyword evidence="4" id="KW-1185">Reference proteome</keyword>
<name>A0ABT4YMN6_9VIBR</name>
<comment type="caution">
    <text evidence="3">The sequence shown here is derived from an EMBL/GenBank/DDBJ whole genome shotgun (WGS) entry which is preliminary data.</text>
</comment>
<dbReference type="PRINTS" id="PR00113">
    <property type="entry name" value="ALKPHPHTASE"/>
</dbReference>
<dbReference type="Proteomes" id="UP001210678">
    <property type="component" value="Unassembled WGS sequence"/>
</dbReference>
<dbReference type="CDD" id="cd16012">
    <property type="entry name" value="ALP"/>
    <property type="match status" value="1"/>
</dbReference>
<accession>A0ABT4YMN6</accession>
<gene>
    <name evidence="3" type="ORF">PGX00_03350</name>
</gene>
<evidence type="ECO:0000313" key="3">
    <source>
        <dbReference type="EMBL" id="MDB1122783.1"/>
    </source>
</evidence>
<evidence type="ECO:0000313" key="4">
    <source>
        <dbReference type="Proteomes" id="UP001210678"/>
    </source>
</evidence>
<protein>
    <submittedName>
        <fullName evidence="3">Alkaline phosphatase</fullName>
    </submittedName>
</protein>
<dbReference type="InterPro" id="IPR001952">
    <property type="entry name" value="Alkaline_phosphatase"/>
</dbReference>
<dbReference type="Pfam" id="PF00245">
    <property type="entry name" value="Alk_phosphatase"/>
    <property type="match status" value="1"/>
</dbReference>
<dbReference type="EMBL" id="JAQLOI010000001">
    <property type="protein sequence ID" value="MDB1122783.1"/>
    <property type="molecule type" value="Genomic_DNA"/>
</dbReference>
<dbReference type="SUPFAM" id="SSF53649">
    <property type="entry name" value="Alkaline phosphatase-like"/>
    <property type="match status" value="1"/>
</dbReference>
<dbReference type="SMART" id="SM00098">
    <property type="entry name" value="alkPPc"/>
    <property type="match status" value="1"/>
</dbReference>
<proteinExistence type="inferred from homology"/>
<organism evidence="3 4">
    <name type="scientific">Vibrio algarum</name>
    <dbReference type="NCBI Taxonomy" id="3020714"/>
    <lineage>
        <taxon>Bacteria</taxon>
        <taxon>Pseudomonadati</taxon>
        <taxon>Pseudomonadota</taxon>
        <taxon>Gammaproteobacteria</taxon>
        <taxon>Vibrionales</taxon>
        <taxon>Vibrionaceae</taxon>
        <taxon>Vibrio</taxon>
    </lineage>
</organism>
<keyword evidence="1" id="KW-0597">Phosphoprotein</keyword>
<dbReference type="PROSITE" id="PS51257">
    <property type="entry name" value="PROKAR_LIPOPROTEIN"/>
    <property type="match status" value="1"/>
</dbReference>
<dbReference type="PANTHER" id="PTHR11596:SF5">
    <property type="entry name" value="ALKALINE PHOSPHATASE"/>
    <property type="match status" value="1"/>
</dbReference>
<dbReference type="RefSeq" id="WP_272132771.1">
    <property type="nucleotide sequence ID" value="NZ_JAQLOI010000001.1"/>
</dbReference>